<dbReference type="FunFam" id="3.10.20.70:FF:000004">
    <property type="entry name" value="Glutamine synthetase"/>
    <property type="match status" value="1"/>
</dbReference>
<dbReference type="EC" id="6.3.1.2" evidence="3 11"/>
<keyword evidence="6 11" id="KW-0547">Nucleotide-binding</keyword>
<dbReference type="PROSITE" id="PS51987">
    <property type="entry name" value="GS_CATALYTIC"/>
    <property type="match status" value="1"/>
</dbReference>
<dbReference type="SUPFAM" id="SSF54368">
    <property type="entry name" value="Glutamine synthetase, N-terminal domain"/>
    <property type="match status" value="1"/>
</dbReference>
<feature type="domain" description="GS beta-grasp" evidence="12">
    <location>
        <begin position="25"/>
        <end position="105"/>
    </location>
</feature>
<dbReference type="PANTHER" id="PTHR20852">
    <property type="entry name" value="GLUTAMINE SYNTHETASE"/>
    <property type="match status" value="1"/>
</dbReference>
<dbReference type="AlphaFoldDB" id="A0A8B7XW11"/>
<dbReference type="GO" id="GO:0005737">
    <property type="term" value="C:cytoplasm"/>
    <property type="evidence" value="ECO:0007669"/>
    <property type="project" value="UniProtKB-SubCell"/>
</dbReference>
<gene>
    <name evidence="15" type="primary">LOC110975767</name>
</gene>
<feature type="domain" description="GS catalytic" evidence="13">
    <location>
        <begin position="112"/>
        <end position="367"/>
    </location>
</feature>
<dbReference type="Pfam" id="PF00120">
    <property type="entry name" value="Gln-synt_C"/>
    <property type="match status" value="1"/>
</dbReference>
<name>A0A8B7XW11_ACAPL</name>
<dbReference type="KEGG" id="aplc:110975767"/>
<evidence type="ECO:0000256" key="2">
    <source>
        <dbReference type="ARBA" id="ARBA00009897"/>
    </source>
</evidence>
<dbReference type="Gene3D" id="3.30.590.10">
    <property type="entry name" value="Glutamine synthetase/guanido kinase, catalytic domain"/>
    <property type="match status" value="2"/>
</dbReference>
<dbReference type="Gene3D" id="3.10.20.70">
    <property type="entry name" value="Glutamine synthetase, N-terminal domain"/>
    <property type="match status" value="1"/>
</dbReference>
<dbReference type="GO" id="GO:0005524">
    <property type="term" value="F:ATP binding"/>
    <property type="evidence" value="ECO:0007669"/>
    <property type="project" value="UniProtKB-KW"/>
</dbReference>
<dbReference type="CTD" id="2752"/>
<evidence type="ECO:0000256" key="6">
    <source>
        <dbReference type="ARBA" id="ARBA00022741"/>
    </source>
</evidence>
<evidence type="ECO:0000256" key="10">
    <source>
        <dbReference type="RuleBase" id="RU000384"/>
    </source>
</evidence>
<dbReference type="RefSeq" id="XP_022084225.1">
    <property type="nucleotide sequence ID" value="XM_022228533.1"/>
</dbReference>
<keyword evidence="4" id="KW-0963">Cytoplasm</keyword>
<evidence type="ECO:0000256" key="7">
    <source>
        <dbReference type="ARBA" id="ARBA00022840"/>
    </source>
</evidence>
<keyword evidence="14" id="KW-1185">Reference proteome</keyword>
<sequence length="367" mass="41264">MADYSASLDRTVLQSYMDLPSDGRVQCTYVWVDGTGENVRCKTKTVDEEPQLPSDLPTWNYDGSSTWQAEGSNSDMYIVPVALFKDPFRRGKNKLVMCEVQKYDKSPADTNFRYSCNKVMEAAKDAAPWFGIEQEYTLLAQDKHPFGWPKLGYPGPQGPYYCGVGANKVFGRPIVEAHYKACLYAGVKIAGTNAEVMPAQWEYQVGPCEGISMGDHLWISRFIMHRVCEDFGVICTLDPKPMEGDWNGAGAHCNYSTKPMREDGGIVHIKKAIEKLGKRHDEHIRAYDPKNGEDNARRLTGKHETSSIHDFSSGVANRGCSIRIPRQVGEDNKGYLEDRRPSSNCDPYRVTEALVRTTVLDDWESSF</sequence>
<organism evidence="14 15">
    <name type="scientific">Acanthaster planci</name>
    <name type="common">Crown-of-thorns starfish</name>
    <dbReference type="NCBI Taxonomy" id="133434"/>
    <lineage>
        <taxon>Eukaryota</taxon>
        <taxon>Metazoa</taxon>
        <taxon>Echinodermata</taxon>
        <taxon>Eleutherozoa</taxon>
        <taxon>Asterozoa</taxon>
        <taxon>Asteroidea</taxon>
        <taxon>Valvatacea</taxon>
        <taxon>Valvatida</taxon>
        <taxon>Acanthasteridae</taxon>
        <taxon>Acanthaster</taxon>
    </lineage>
</organism>
<reference evidence="15" key="1">
    <citation type="submission" date="2025-08" db="UniProtKB">
        <authorList>
            <consortium name="RefSeq"/>
        </authorList>
    </citation>
    <scope>IDENTIFICATION</scope>
</reference>
<proteinExistence type="inferred from homology"/>
<evidence type="ECO:0000259" key="12">
    <source>
        <dbReference type="PROSITE" id="PS51986"/>
    </source>
</evidence>
<dbReference type="PROSITE" id="PS51986">
    <property type="entry name" value="GS_BETA_GRASP"/>
    <property type="match status" value="1"/>
</dbReference>
<evidence type="ECO:0000256" key="8">
    <source>
        <dbReference type="ARBA" id="ARBA00049436"/>
    </source>
</evidence>
<dbReference type="GO" id="GO:0004356">
    <property type="term" value="F:glutamine synthetase activity"/>
    <property type="evidence" value="ECO:0007669"/>
    <property type="project" value="UniProtKB-EC"/>
</dbReference>
<dbReference type="OrthoDB" id="1936100at2759"/>
<comment type="catalytic activity">
    <reaction evidence="8 11">
        <text>L-glutamate + NH4(+) + ATP = L-glutamine + ADP + phosphate + H(+)</text>
        <dbReference type="Rhea" id="RHEA:16169"/>
        <dbReference type="ChEBI" id="CHEBI:15378"/>
        <dbReference type="ChEBI" id="CHEBI:28938"/>
        <dbReference type="ChEBI" id="CHEBI:29985"/>
        <dbReference type="ChEBI" id="CHEBI:30616"/>
        <dbReference type="ChEBI" id="CHEBI:43474"/>
        <dbReference type="ChEBI" id="CHEBI:58359"/>
        <dbReference type="ChEBI" id="CHEBI:456216"/>
        <dbReference type="EC" id="6.3.1.2"/>
    </reaction>
</comment>
<evidence type="ECO:0000313" key="15">
    <source>
        <dbReference type="RefSeq" id="XP_022084225.1"/>
    </source>
</evidence>
<dbReference type="OMA" id="HQSPWFG"/>
<dbReference type="SUPFAM" id="SSF55931">
    <property type="entry name" value="Glutamine synthetase/guanido kinase"/>
    <property type="match status" value="1"/>
</dbReference>
<dbReference type="PROSITE" id="PS00181">
    <property type="entry name" value="GLNA_ATP"/>
    <property type="match status" value="1"/>
</dbReference>
<dbReference type="Proteomes" id="UP000694845">
    <property type="component" value="Unplaced"/>
</dbReference>
<dbReference type="InterPro" id="IPR008146">
    <property type="entry name" value="Gln_synth_cat_dom"/>
</dbReference>
<comment type="similarity">
    <text evidence="2 9 10">Belongs to the glutamine synthetase family.</text>
</comment>
<dbReference type="InterPro" id="IPR036651">
    <property type="entry name" value="Gln_synt_N_sf"/>
</dbReference>
<dbReference type="InterPro" id="IPR027303">
    <property type="entry name" value="Gln_synth_gly_rich_site"/>
</dbReference>
<evidence type="ECO:0000256" key="11">
    <source>
        <dbReference type="RuleBase" id="RU004356"/>
    </source>
</evidence>
<keyword evidence="5 11" id="KW-0436">Ligase</keyword>
<dbReference type="InterPro" id="IPR027302">
    <property type="entry name" value="Gln_synth_N_conserv_site"/>
</dbReference>
<evidence type="ECO:0000259" key="13">
    <source>
        <dbReference type="PROSITE" id="PS51987"/>
    </source>
</evidence>
<dbReference type="FunFam" id="3.30.590.10:FF:000011">
    <property type="entry name" value="Glutamine synthetase"/>
    <property type="match status" value="1"/>
</dbReference>
<evidence type="ECO:0000256" key="3">
    <source>
        <dbReference type="ARBA" id="ARBA00012937"/>
    </source>
</evidence>
<dbReference type="InterPro" id="IPR050292">
    <property type="entry name" value="Glutamine_Synthetase"/>
</dbReference>
<evidence type="ECO:0000256" key="1">
    <source>
        <dbReference type="ARBA" id="ARBA00004496"/>
    </source>
</evidence>
<dbReference type="PROSITE" id="PS00180">
    <property type="entry name" value="GLNA_1"/>
    <property type="match status" value="1"/>
</dbReference>
<dbReference type="InterPro" id="IPR014746">
    <property type="entry name" value="Gln_synth/guanido_kin_cat_dom"/>
</dbReference>
<keyword evidence="7 11" id="KW-0067">ATP-binding</keyword>
<dbReference type="InterPro" id="IPR008147">
    <property type="entry name" value="Gln_synt_N"/>
</dbReference>
<accession>A0A8B7XW11</accession>
<evidence type="ECO:0000256" key="5">
    <source>
        <dbReference type="ARBA" id="ARBA00022598"/>
    </source>
</evidence>
<dbReference type="Pfam" id="PF03951">
    <property type="entry name" value="Gln-synt_N"/>
    <property type="match status" value="1"/>
</dbReference>
<dbReference type="GO" id="GO:0006542">
    <property type="term" value="P:glutamine biosynthetic process"/>
    <property type="evidence" value="ECO:0007669"/>
    <property type="project" value="InterPro"/>
</dbReference>
<dbReference type="SMART" id="SM01230">
    <property type="entry name" value="Gln-synt_C"/>
    <property type="match status" value="1"/>
</dbReference>
<protein>
    <recommendedName>
        <fullName evidence="3 11">Glutamine synthetase</fullName>
        <ecNumber evidence="3 11">6.3.1.2</ecNumber>
    </recommendedName>
</protein>
<comment type="subcellular location">
    <subcellularLocation>
        <location evidence="1">Cytoplasm</location>
    </subcellularLocation>
</comment>
<evidence type="ECO:0000256" key="4">
    <source>
        <dbReference type="ARBA" id="ARBA00022490"/>
    </source>
</evidence>
<dbReference type="PANTHER" id="PTHR20852:SF57">
    <property type="entry name" value="GLUTAMINE SYNTHETASE 2 CYTOPLASMIC"/>
    <property type="match status" value="1"/>
</dbReference>
<evidence type="ECO:0000313" key="14">
    <source>
        <dbReference type="Proteomes" id="UP000694845"/>
    </source>
</evidence>
<evidence type="ECO:0000256" key="9">
    <source>
        <dbReference type="PROSITE-ProRule" id="PRU01330"/>
    </source>
</evidence>
<dbReference type="GeneID" id="110975767"/>